<dbReference type="RefSeq" id="WP_107823056.1">
    <property type="nucleotide sequence ID" value="NZ_OY782574.1"/>
</dbReference>
<keyword evidence="3" id="KW-1185">Reference proteome</keyword>
<dbReference type="EMBL" id="QAAD01000014">
    <property type="protein sequence ID" value="PTN07693.1"/>
    <property type="molecule type" value="Genomic_DNA"/>
</dbReference>
<evidence type="ECO:0008006" key="4">
    <source>
        <dbReference type="Google" id="ProtNLM"/>
    </source>
</evidence>
<accession>A0A2T5BZI3</accession>
<dbReference type="OrthoDB" id="9856218at2"/>
<evidence type="ECO:0000313" key="3">
    <source>
        <dbReference type="Proteomes" id="UP000243525"/>
    </source>
</evidence>
<reference evidence="2 3" key="1">
    <citation type="submission" date="2018-04" db="EMBL/GenBank/DDBJ databases">
        <title>Genomic Encyclopedia of Archaeal and Bacterial Type Strains, Phase II (KMG-II): from individual species to whole genera.</title>
        <authorList>
            <person name="Goeker M."/>
        </authorList>
    </citation>
    <scope>NUCLEOTIDE SEQUENCE [LARGE SCALE GENOMIC DNA]</scope>
    <source>
        <strain evidence="2 3">DSM 28823</strain>
    </source>
</reference>
<sequence length="175" mass="19728">MKRFVVLIGLMVLGLVGSAQMKTIVTSLADEALNKVKPFVLVDQATGYVMAQKPVKYNSEADMPECYFTTLPVSEIGLTVCNASRILAINTRVNSDAFAINLNQDEKEIFFSPRKYLATAKWSYLWEPRVEGNWVCFRNVLQQDVYLAVDNSGNYQKADAAHASRWQLIWSGEHN</sequence>
<dbReference type="Proteomes" id="UP000243525">
    <property type="component" value="Unassembled WGS sequence"/>
</dbReference>
<evidence type="ECO:0000256" key="1">
    <source>
        <dbReference type="SAM" id="SignalP"/>
    </source>
</evidence>
<gene>
    <name evidence="2" type="ORF">C8N47_11436</name>
</gene>
<feature type="chain" id="PRO_5015580216" description="Ricin-type beta-trefoil lectin protein" evidence="1">
    <location>
        <begin position="22"/>
        <end position="175"/>
    </location>
</feature>
<feature type="signal peptide" evidence="1">
    <location>
        <begin position="1"/>
        <end position="21"/>
    </location>
</feature>
<proteinExistence type="predicted"/>
<protein>
    <recommendedName>
        <fullName evidence="4">Ricin-type beta-trefoil lectin protein</fullName>
    </recommendedName>
</protein>
<dbReference type="AlphaFoldDB" id="A0A2T5BZI3"/>
<comment type="caution">
    <text evidence="2">The sequence shown here is derived from an EMBL/GenBank/DDBJ whole genome shotgun (WGS) entry which is preliminary data.</text>
</comment>
<organism evidence="2 3">
    <name type="scientific">Mangrovibacterium marinum</name>
    <dbReference type="NCBI Taxonomy" id="1639118"/>
    <lineage>
        <taxon>Bacteria</taxon>
        <taxon>Pseudomonadati</taxon>
        <taxon>Bacteroidota</taxon>
        <taxon>Bacteroidia</taxon>
        <taxon>Marinilabiliales</taxon>
        <taxon>Prolixibacteraceae</taxon>
        <taxon>Mangrovibacterium</taxon>
    </lineage>
</organism>
<evidence type="ECO:0000313" key="2">
    <source>
        <dbReference type="EMBL" id="PTN07693.1"/>
    </source>
</evidence>
<keyword evidence="1" id="KW-0732">Signal</keyword>
<name>A0A2T5BZI3_9BACT</name>